<protein>
    <submittedName>
        <fullName evidence="2">Uncharacterized protein</fullName>
    </submittedName>
</protein>
<evidence type="ECO:0000256" key="1">
    <source>
        <dbReference type="SAM" id="Phobius"/>
    </source>
</evidence>
<gene>
    <name evidence="2" type="ORF">CQA01_28860</name>
</gene>
<sequence length="68" mass="7637">MDLLIGALIIVAIVIAIFLLYKRIFNTKRSKVGAEQSISAKEVLGKEVSEINDRNITHPKSDKIKKEE</sequence>
<dbReference type="Proteomes" id="UP000321301">
    <property type="component" value="Unassembled WGS sequence"/>
</dbReference>
<keyword evidence="1" id="KW-1133">Transmembrane helix</keyword>
<feature type="transmembrane region" description="Helical" evidence="1">
    <location>
        <begin position="6"/>
        <end position="21"/>
    </location>
</feature>
<evidence type="ECO:0000313" key="3">
    <source>
        <dbReference type="Proteomes" id="UP000321301"/>
    </source>
</evidence>
<accession>A0A512CDS3</accession>
<reference evidence="2 3" key="1">
    <citation type="submission" date="2019-07" db="EMBL/GenBank/DDBJ databases">
        <title>Whole genome shotgun sequence of Cyclobacterium qasimii NBRC 106168.</title>
        <authorList>
            <person name="Hosoyama A."/>
            <person name="Uohara A."/>
            <person name="Ohji S."/>
            <person name="Ichikawa N."/>
        </authorList>
    </citation>
    <scope>NUCLEOTIDE SEQUENCE [LARGE SCALE GENOMIC DNA]</scope>
    <source>
        <strain evidence="2 3">NBRC 106168</strain>
    </source>
</reference>
<dbReference type="AlphaFoldDB" id="A0A512CDS3"/>
<keyword evidence="1" id="KW-0472">Membrane</keyword>
<name>A0A512CDS3_9BACT</name>
<proteinExistence type="predicted"/>
<keyword evidence="1" id="KW-0812">Transmembrane</keyword>
<evidence type="ECO:0000313" key="2">
    <source>
        <dbReference type="EMBL" id="GEO22352.1"/>
    </source>
</evidence>
<comment type="caution">
    <text evidence="2">The sequence shown here is derived from an EMBL/GenBank/DDBJ whole genome shotgun (WGS) entry which is preliminary data.</text>
</comment>
<organism evidence="2 3">
    <name type="scientific">Cyclobacterium qasimii</name>
    <dbReference type="NCBI Taxonomy" id="1350429"/>
    <lineage>
        <taxon>Bacteria</taxon>
        <taxon>Pseudomonadati</taxon>
        <taxon>Bacteroidota</taxon>
        <taxon>Cytophagia</taxon>
        <taxon>Cytophagales</taxon>
        <taxon>Cyclobacteriaceae</taxon>
        <taxon>Cyclobacterium</taxon>
    </lineage>
</organism>
<keyword evidence="3" id="KW-1185">Reference proteome</keyword>
<dbReference type="EMBL" id="BJYV01000015">
    <property type="protein sequence ID" value="GEO22352.1"/>
    <property type="molecule type" value="Genomic_DNA"/>
</dbReference>
<dbReference type="RefSeq" id="WP_020892357.1">
    <property type="nucleotide sequence ID" value="NZ_BJYV01000015.1"/>
</dbReference>